<accession>A0A0A9DSF7</accession>
<dbReference type="AlphaFoldDB" id="A0A0A9DSF7"/>
<organism evidence="1">
    <name type="scientific">Arundo donax</name>
    <name type="common">Giant reed</name>
    <name type="synonym">Donax arundinaceus</name>
    <dbReference type="NCBI Taxonomy" id="35708"/>
    <lineage>
        <taxon>Eukaryota</taxon>
        <taxon>Viridiplantae</taxon>
        <taxon>Streptophyta</taxon>
        <taxon>Embryophyta</taxon>
        <taxon>Tracheophyta</taxon>
        <taxon>Spermatophyta</taxon>
        <taxon>Magnoliopsida</taxon>
        <taxon>Liliopsida</taxon>
        <taxon>Poales</taxon>
        <taxon>Poaceae</taxon>
        <taxon>PACMAD clade</taxon>
        <taxon>Arundinoideae</taxon>
        <taxon>Arundineae</taxon>
        <taxon>Arundo</taxon>
    </lineage>
</organism>
<name>A0A0A9DSF7_ARUDO</name>
<reference evidence="1" key="2">
    <citation type="journal article" date="2015" name="Data Brief">
        <title>Shoot transcriptome of the giant reed, Arundo donax.</title>
        <authorList>
            <person name="Barrero R.A."/>
            <person name="Guerrero F.D."/>
            <person name="Moolhuijzen P."/>
            <person name="Goolsby J.A."/>
            <person name="Tidwell J."/>
            <person name="Bellgard S.E."/>
            <person name="Bellgard M.I."/>
        </authorList>
    </citation>
    <scope>NUCLEOTIDE SEQUENCE</scope>
    <source>
        <tissue evidence="1">Shoot tissue taken approximately 20 cm above the soil surface</tissue>
    </source>
</reference>
<proteinExistence type="predicted"/>
<dbReference type="EMBL" id="GBRH01207154">
    <property type="protein sequence ID" value="JAD90741.1"/>
    <property type="molecule type" value="Transcribed_RNA"/>
</dbReference>
<evidence type="ECO:0000313" key="1">
    <source>
        <dbReference type="EMBL" id="JAD90741.1"/>
    </source>
</evidence>
<protein>
    <submittedName>
        <fullName evidence="1">Uncharacterized protein</fullName>
    </submittedName>
</protein>
<reference evidence="1" key="1">
    <citation type="submission" date="2014-09" db="EMBL/GenBank/DDBJ databases">
        <authorList>
            <person name="Magalhaes I.L.F."/>
            <person name="Oliveira U."/>
            <person name="Santos F.R."/>
            <person name="Vidigal T.H.D.A."/>
            <person name="Brescovit A.D."/>
            <person name="Santos A.J."/>
        </authorList>
    </citation>
    <scope>NUCLEOTIDE SEQUENCE</scope>
    <source>
        <tissue evidence="1">Shoot tissue taken approximately 20 cm above the soil surface</tissue>
    </source>
</reference>
<sequence>MHHLAQFSVPTVFYFHYGIALSLEFLQLKISGRLIFSHETFQPNANSSQQQTADHLGNQQMILASHEKQVEMIWMNMPGYV</sequence>